<dbReference type="InterPro" id="IPR055492">
    <property type="entry name" value="DUF7064"/>
</dbReference>
<evidence type="ECO:0000313" key="4">
    <source>
        <dbReference type="Proteomes" id="UP001186944"/>
    </source>
</evidence>
<dbReference type="PANTHER" id="PTHR34717:SF1">
    <property type="entry name" value="EG:BACR7A4.20 PROTEIN"/>
    <property type="match status" value="1"/>
</dbReference>
<name>A0AA88XWH0_PINIB</name>
<sequence length="356" mass="41121">MLWLRKRQNEKLKQTSGDNAGYGVRSRSSPEEMEKAQTLPNFDKHPTAVDAVYFNGGNELGYYFVAATARRQNNIVQTILYLRTPDLGLLEKTTMPDTRLSGTGKEEFAAEGLRLEPVEPMKKWRLLFKGKMRICRTKEEVDVDFDLIWTAFTNYFDFDTDMNPETMADAICRQKWSREYFDTLKSAHQTHYEQFGEITGIVKISGHNDVTIKVQGVRDHSYGNHRDWKDLHRYGIQYCTLDDKTAICVGAISMPITLSRLHMGYVLCNGKVESVSYTDFELHNHGEDGKPPRELVINFKAGGKSYNMKCKVEDMGVFYIGEGRDAKIYERFCRYEVNGVPGWGISEWDYRYNLYC</sequence>
<dbReference type="PANTHER" id="PTHR34717">
    <property type="entry name" value="EG:BACR7A4.20 PROTEIN"/>
    <property type="match status" value="1"/>
</dbReference>
<evidence type="ECO:0000256" key="1">
    <source>
        <dbReference type="SAM" id="MobiDB-lite"/>
    </source>
</evidence>
<dbReference type="EMBL" id="VSWD01000010">
    <property type="protein sequence ID" value="KAK3089151.1"/>
    <property type="molecule type" value="Genomic_DNA"/>
</dbReference>
<proteinExistence type="predicted"/>
<dbReference type="Pfam" id="PF23212">
    <property type="entry name" value="DUF7064"/>
    <property type="match status" value="1"/>
</dbReference>
<reference evidence="3" key="1">
    <citation type="submission" date="2019-08" db="EMBL/GenBank/DDBJ databases">
        <title>The improved chromosome-level genome for the pearl oyster Pinctada fucata martensii using PacBio sequencing and Hi-C.</title>
        <authorList>
            <person name="Zheng Z."/>
        </authorList>
    </citation>
    <scope>NUCLEOTIDE SEQUENCE</scope>
    <source>
        <strain evidence="3">ZZ-2019</strain>
        <tissue evidence="3">Adductor muscle</tissue>
    </source>
</reference>
<protein>
    <recommendedName>
        <fullName evidence="2">DUF7064 domain-containing protein</fullName>
    </recommendedName>
</protein>
<evidence type="ECO:0000313" key="3">
    <source>
        <dbReference type="EMBL" id="KAK3089151.1"/>
    </source>
</evidence>
<feature type="region of interest" description="Disordered" evidence="1">
    <location>
        <begin position="1"/>
        <end position="36"/>
    </location>
</feature>
<evidence type="ECO:0000259" key="2">
    <source>
        <dbReference type="Pfam" id="PF23212"/>
    </source>
</evidence>
<gene>
    <name evidence="3" type="ORF">FSP39_001292</name>
</gene>
<dbReference type="Proteomes" id="UP001186944">
    <property type="component" value="Unassembled WGS sequence"/>
</dbReference>
<accession>A0AA88XWH0</accession>
<keyword evidence="4" id="KW-1185">Reference proteome</keyword>
<feature type="domain" description="DUF7064" evidence="2">
    <location>
        <begin position="227"/>
        <end position="348"/>
    </location>
</feature>
<dbReference type="AlphaFoldDB" id="A0AA88XWH0"/>
<organism evidence="3 4">
    <name type="scientific">Pinctada imbricata</name>
    <name type="common">Atlantic pearl-oyster</name>
    <name type="synonym">Pinctada martensii</name>
    <dbReference type="NCBI Taxonomy" id="66713"/>
    <lineage>
        <taxon>Eukaryota</taxon>
        <taxon>Metazoa</taxon>
        <taxon>Spiralia</taxon>
        <taxon>Lophotrochozoa</taxon>
        <taxon>Mollusca</taxon>
        <taxon>Bivalvia</taxon>
        <taxon>Autobranchia</taxon>
        <taxon>Pteriomorphia</taxon>
        <taxon>Pterioida</taxon>
        <taxon>Pterioidea</taxon>
        <taxon>Pteriidae</taxon>
        <taxon>Pinctada</taxon>
    </lineage>
</organism>
<comment type="caution">
    <text evidence="3">The sequence shown here is derived from an EMBL/GenBank/DDBJ whole genome shotgun (WGS) entry which is preliminary data.</text>
</comment>